<reference evidence="1 2" key="1">
    <citation type="journal article" date="2019" name="Mol. Ecol. Resour.">
        <title>Improving Illumina assemblies with Hi-C and long reads: an example with the North African dromedary.</title>
        <authorList>
            <person name="Elbers J.P."/>
            <person name="Rogers M.F."/>
            <person name="Perelman P.L."/>
            <person name="Proskuryakova A.A."/>
            <person name="Serdyukova N.A."/>
            <person name="Johnson W.E."/>
            <person name="Horin P."/>
            <person name="Corander J."/>
            <person name="Murphy D."/>
            <person name="Burger P.A."/>
        </authorList>
    </citation>
    <scope>NUCLEOTIDE SEQUENCE [LARGE SCALE GENOMIC DNA]</scope>
    <source>
        <strain evidence="1">Drom800</strain>
        <tissue evidence="1">Blood</tissue>
    </source>
</reference>
<sequence>MGRQLEPETLLRFPALPIAGLEAVMDLGNGCFAAGGHVRCRASELLCWRCHQRETEEKTKLISILNSLIMSLRLIGTLHTTPMPYTKKERGYP</sequence>
<proteinExistence type="predicted"/>
<gene>
    <name evidence="1" type="ORF">Cadr_000015818</name>
</gene>
<protein>
    <submittedName>
        <fullName evidence="1">Uncharacterized protein</fullName>
    </submittedName>
</protein>
<comment type="caution">
    <text evidence="1">The sequence shown here is derived from an EMBL/GenBank/DDBJ whole genome shotgun (WGS) entry which is preliminary data.</text>
</comment>
<organism evidence="1 2">
    <name type="scientific">Camelus dromedarius</name>
    <name type="common">Dromedary</name>
    <name type="synonym">Arabian camel</name>
    <dbReference type="NCBI Taxonomy" id="9838"/>
    <lineage>
        <taxon>Eukaryota</taxon>
        <taxon>Metazoa</taxon>
        <taxon>Chordata</taxon>
        <taxon>Craniata</taxon>
        <taxon>Vertebrata</taxon>
        <taxon>Euteleostomi</taxon>
        <taxon>Mammalia</taxon>
        <taxon>Eutheria</taxon>
        <taxon>Laurasiatheria</taxon>
        <taxon>Artiodactyla</taxon>
        <taxon>Tylopoda</taxon>
        <taxon>Camelidae</taxon>
        <taxon>Camelus</taxon>
    </lineage>
</organism>
<accession>A0A5N4E977</accession>
<keyword evidence="2" id="KW-1185">Reference proteome</keyword>
<dbReference type="EMBL" id="JWIN03000004">
    <property type="protein sequence ID" value="KAB1279890.1"/>
    <property type="molecule type" value="Genomic_DNA"/>
</dbReference>
<evidence type="ECO:0000313" key="1">
    <source>
        <dbReference type="EMBL" id="KAB1279890.1"/>
    </source>
</evidence>
<dbReference type="Proteomes" id="UP000299084">
    <property type="component" value="Unassembled WGS sequence"/>
</dbReference>
<name>A0A5N4E977_CAMDR</name>
<dbReference type="AlphaFoldDB" id="A0A5N4E977"/>
<evidence type="ECO:0000313" key="2">
    <source>
        <dbReference type="Proteomes" id="UP000299084"/>
    </source>
</evidence>